<dbReference type="EMBL" id="DWXO01000047">
    <property type="protein sequence ID" value="HJB80261.1"/>
    <property type="molecule type" value="Genomic_DNA"/>
</dbReference>
<protein>
    <submittedName>
        <fullName evidence="1">Sporulation protein YabP</fullName>
    </submittedName>
</protein>
<dbReference type="InterPro" id="IPR038705">
    <property type="entry name" value="YabP_sf"/>
</dbReference>
<reference evidence="1" key="2">
    <citation type="submission" date="2021-04" db="EMBL/GenBank/DDBJ databases">
        <authorList>
            <person name="Gilroy R."/>
        </authorList>
    </citation>
    <scope>NUCLEOTIDE SEQUENCE</scope>
    <source>
        <strain evidence="1">CHK192-8294</strain>
    </source>
</reference>
<comment type="caution">
    <text evidence="1">The sequence shown here is derived from an EMBL/GenBank/DDBJ whole genome shotgun (WGS) entry which is preliminary data.</text>
</comment>
<reference evidence="1" key="1">
    <citation type="journal article" date="2021" name="PeerJ">
        <title>Extensive microbial diversity within the chicken gut microbiome revealed by metagenomics and culture.</title>
        <authorList>
            <person name="Gilroy R."/>
            <person name="Ravi A."/>
            <person name="Getino M."/>
            <person name="Pursley I."/>
            <person name="Horton D.L."/>
            <person name="Alikhan N.F."/>
            <person name="Baker D."/>
            <person name="Gharbi K."/>
            <person name="Hall N."/>
            <person name="Watson M."/>
            <person name="Adriaenssens E.M."/>
            <person name="Foster-Nyarko E."/>
            <person name="Jarju S."/>
            <person name="Secka A."/>
            <person name="Antonio M."/>
            <person name="Oren A."/>
            <person name="Chaudhuri R.R."/>
            <person name="La Ragione R."/>
            <person name="Hildebrand F."/>
            <person name="Pallen M.J."/>
        </authorList>
    </citation>
    <scope>NUCLEOTIDE SEQUENCE</scope>
    <source>
        <strain evidence="1">CHK192-8294</strain>
    </source>
</reference>
<dbReference type="InterPro" id="IPR022476">
    <property type="entry name" value="Spore_YabP/YqfC"/>
</dbReference>
<gene>
    <name evidence="1" type="primary">yabP</name>
    <name evidence="1" type="ORF">H9712_04700</name>
</gene>
<dbReference type="Gene3D" id="2.60.40.2000">
    <property type="match status" value="1"/>
</dbReference>
<dbReference type="Pfam" id="PF07873">
    <property type="entry name" value="YabP"/>
    <property type="match status" value="1"/>
</dbReference>
<dbReference type="GO" id="GO:0030435">
    <property type="term" value="P:sporulation resulting in formation of a cellular spore"/>
    <property type="evidence" value="ECO:0007669"/>
    <property type="project" value="InterPro"/>
</dbReference>
<dbReference type="PIRSF" id="PIRSF011576">
    <property type="entry name" value="YabP"/>
    <property type="match status" value="1"/>
</dbReference>
<dbReference type="InterPro" id="IPR012504">
    <property type="entry name" value="Spore_YabP"/>
</dbReference>
<organism evidence="1 2">
    <name type="scientific">Candidatus Flavonifractor intestinigallinarum</name>
    <dbReference type="NCBI Taxonomy" id="2838586"/>
    <lineage>
        <taxon>Bacteria</taxon>
        <taxon>Bacillati</taxon>
        <taxon>Bacillota</taxon>
        <taxon>Clostridia</taxon>
        <taxon>Eubacteriales</taxon>
        <taxon>Oscillospiraceae</taxon>
        <taxon>Flavonifractor</taxon>
    </lineage>
</organism>
<name>A0A9D2MKU6_9FIRM</name>
<dbReference type="Proteomes" id="UP000823921">
    <property type="component" value="Unassembled WGS sequence"/>
</dbReference>
<dbReference type="NCBIfam" id="TIGR02892">
    <property type="entry name" value="spore_yabP"/>
    <property type="match status" value="1"/>
</dbReference>
<dbReference type="AlphaFoldDB" id="A0A9D2MKU6"/>
<accession>A0A9D2MKU6</accession>
<proteinExistence type="predicted"/>
<evidence type="ECO:0000313" key="2">
    <source>
        <dbReference type="Proteomes" id="UP000823921"/>
    </source>
</evidence>
<sequence>MPYESERGRPEAAHHLILEDRQRLSVSGVEEVESFDETAIVMHTSQGTLVIRGENLHIEKLSLDGGDLKVEGDVDSLTYEDGRGDKSGGFFSRLFR</sequence>
<evidence type="ECO:0000313" key="1">
    <source>
        <dbReference type="EMBL" id="HJB80261.1"/>
    </source>
</evidence>